<sequence>MSNIKISVVGCGYWGKNLVRNFFDLGVLDSVCDSHSELADEMQKKYNVPSLSFDQVLQSDVDGVVIAAPAAQHFALVKKALLAGKNVFVEKPISLRIEDAQNLHELAIKSKKILMVGHLLQYHPAFLKLKQLISEGSLGKLQYLCSNRLNLGKFRNEENILWSFAPHDISMILGLAGSLPDKVYATGSCHLNPNIHDVTTTHMTFKNGIHAHIFVSWLHPFKEQKLVVIGERGMAVFDDSLSWNDKLTIYPNQINWVDGFPQPSKSEATKINLVSSEPLKIECEHFIDCIQNKIVPRTDSSEGIRVLQVLEAAQKSLKTQSATNVINEDLPFYKHESALIDDGCEIGNDTKIWHFSHILKGSKLGNHCVIGQNVMIGPDVTIGNKCKIQNNVSLYKGVILEDGVFCGPSCVFTNVHNPRAEIERKDEFRLTYVERGVTIGANATIVCGVRLGAYCFVGAGAVVTKNIKPHALVVGNAAKQIGWMSHAGEKLGDDLICPKEGRRYSVNHKGYLEEIINNESISKPDTQSNTVDSFH</sequence>
<dbReference type="Pfam" id="PF22725">
    <property type="entry name" value="GFO_IDH_MocA_C3"/>
    <property type="match status" value="1"/>
</dbReference>
<dbReference type="GO" id="GO:0000166">
    <property type="term" value="F:nucleotide binding"/>
    <property type="evidence" value="ECO:0007669"/>
    <property type="project" value="InterPro"/>
</dbReference>
<name>A0A6N6VRA8_9BACT</name>
<evidence type="ECO:0000259" key="1">
    <source>
        <dbReference type="Pfam" id="PF01408"/>
    </source>
</evidence>
<dbReference type="InterPro" id="IPR011004">
    <property type="entry name" value="Trimer_LpxA-like_sf"/>
</dbReference>
<dbReference type="Gene3D" id="2.160.10.10">
    <property type="entry name" value="Hexapeptide repeat proteins"/>
    <property type="match status" value="1"/>
</dbReference>
<reference evidence="3 4" key="1">
    <citation type="submission" date="2019-10" db="EMBL/GenBank/DDBJ databases">
        <title>New species of Slilvanegrellaceae.</title>
        <authorList>
            <person name="Pitt A."/>
            <person name="Hahn M.W."/>
        </authorList>
    </citation>
    <scope>NUCLEOTIDE SEQUENCE [LARGE SCALE GENOMIC DNA]</scope>
    <source>
        <strain evidence="3 4">SP-Ram-0.45-NSY-1</strain>
    </source>
</reference>
<feature type="domain" description="GFO/IDH/MocA-like oxidoreductase" evidence="2">
    <location>
        <begin position="126"/>
        <end position="235"/>
    </location>
</feature>
<dbReference type="SUPFAM" id="SSF51735">
    <property type="entry name" value="NAD(P)-binding Rossmann-fold domains"/>
    <property type="match status" value="1"/>
</dbReference>
<feature type="domain" description="Gfo/Idh/MocA-like oxidoreductase N-terminal" evidence="1">
    <location>
        <begin position="4"/>
        <end position="118"/>
    </location>
</feature>
<dbReference type="InterPro" id="IPR036291">
    <property type="entry name" value="NAD(P)-bd_dom_sf"/>
</dbReference>
<dbReference type="Gene3D" id="3.30.360.10">
    <property type="entry name" value="Dihydrodipicolinate Reductase, domain 2"/>
    <property type="match status" value="1"/>
</dbReference>
<organism evidence="3 4">
    <name type="scientific">Silvanigrella paludirubra</name>
    <dbReference type="NCBI Taxonomy" id="2499159"/>
    <lineage>
        <taxon>Bacteria</taxon>
        <taxon>Pseudomonadati</taxon>
        <taxon>Bdellovibrionota</taxon>
        <taxon>Oligoflexia</taxon>
        <taxon>Silvanigrellales</taxon>
        <taxon>Silvanigrellaceae</taxon>
        <taxon>Silvanigrella</taxon>
    </lineage>
</organism>
<dbReference type="InterPro" id="IPR001451">
    <property type="entry name" value="Hexapep"/>
</dbReference>
<protein>
    <submittedName>
        <fullName evidence="3">Oxidoreductase</fullName>
    </submittedName>
</protein>
<evidence type="ECO:0000313" key="3">
    <source>
        <dbReference type="EMBL" id="KAB8036830.1"/>
    </source>
</evidence>
<dbReference type="Pfam" id="PF00132">
    <property type="entry name" value="Hexapep"/>
    <property type="match status" value="2"/>
</dbReference>
<dbReference type="CDD" id="cd03358">
    <property type="entry name" value="LbH_WxcM_N_like"/>
    <property type="match status" value="1"/>
</dbReference>
<evidence type="ECO:0000313" key="4">
    <source>
        <dbReference type="Proteomes" id="UP000437748"/>
    </source>
</evidence>
<dbReference type="OrthoDB" id="272049at2"/>
<keyword evidence="4" id="KW-1185">Reference proteome</keyword>
<gene>
    <name evidence="3" type="ORF">GCL60_13375</name>
</gene>
<dbReference type="InterPro" id="IPR055170">
    <property type="entry name" value="GFO_IDH_MocA-like_dom"/>
</dbReference>
<dbReference type="InterPro" id="IPR051450">
    <property type="entry name" value="Gfo/Idh/MocA_Oxidoreductases"/>
</dbReference>
<evidence type="ECO:0000259" key="2">
    <source>
        <dbReference type="Pfam" id="PF22725"/>
    </source>
</evidence>
<dbReference type="SUPFAM" id="SSF55347">
    <property type="entry name" value="Glyceraldehyde-3-phosphate dehydrogenase-like, C-terminal domain"/>
    <property type="match status" value="1"/>
</dbReference>
<accession>A0A6N6VRA8</accession>
<dbReference type="EMBL" id="WFLM01000005">
    <property type="protein sequence ID" value="KAB8036830.1"/>
    <property type="molecule type" value="Genomic_DNA"/>
</dbReference>
<dbReference type="AlphaFoldDB" id="A0A6N6VRA8"/>
<dbReference type="PANTHER" id="PTHR43377:SF6">
    <property type="entry name" value="GFO_IDH_MOCA-LIKE OXIDOREDUCTASE N-TERMINAL DOMAIN-CONTAINING PROTEIN"/>
    <property type="match status" value="1"/>
</dbReference>
<dbReference type="PANTHER" id="PTHR43377">
    <property type="entry name" value="BILIVERDIN REDUCTASE A"/>
    <property type="match status" value="1"/>
</dbReference>
<dbReference type="Pfam" id="PF01408">
    <property type="entry name" value="GFO_IDH_MocA"/>
    <property type="match status" value="1"/>
</dbReference>
<dbReference type="Gene3D" id="3.40.50.720">
    <property type="entry name" value="NAD(P)-binding Rossmann-like Domain"/>
    <property type="match status" value="1"/>
</dbReference>
<comment type="caution">
    <text evidence="3">The sequence shown here is derived from an EMBL/GenBank/DDBJ whole genome shotgun (WGS) entry which is preliminary data.</text>
</comment>
<proteinExistence type="predicted"/>
<dbReference type="RefSeq" id="WP_153421245.1">
    <property type="nucleotide sequence ID" value="NZ_WFLM01000005.1"/>
</dbReference>
<dbReference type="InterPro" id="IPR000683">
    <property type="entry name" value="Gfo/Idh/MocA-like_OxRdtase_N"/>
</dbReference>
<dbReference type="Proteomes" id="UP000437748">
    <property type="component" value="Unassembled WGS sequence"/>
</dbReference>
<dbReference type="SUPFAM" id="SSF51161">
    <property type="entry name" value="Trimeric LpxA-like enzymes"/>
    <property type="match status" value="1"/>
</dbReference>